<feature type="domain" description="HTH tetR-type" evidence="5">
    <location>
        <begin position="16"/>
        <end position="76"/>
    </location>
</feature>
<comment type="caution">
    <text evidence="6">The sequence shown here is derived from an EMBL/GenBank/DDBJ whole genome shotgun (WGS) entry which is preliminary data.</text>
</comment>
<name>A0ABW7AFM3_9ACTN</name>
<keyword evidence="3" id="KW-0804">Transcription</keyword>
<dbReference type="SUPFAM" id="SSF46689">
    <property type="entry name" value="Homeodomain-like"/>
    <property type="match status" value="1"/>
</dbReference>
<keyword evidence="1" id="KW-0805">Transcription regulation</keyword>
<evidence type="ECO:0000313" key="7">
    <source>
        <dbReference type="Proteomes" id="UP001603978"/>
    </source>
</evidence>
<dbReference type="PANTHER" id="PTHR30055:SF234">
    <property type="entry name" value="HTH-TYPE TRANSCRIPTIONAL REGULATOR BETI"/>
    <property type="match status" value="1"/>
</dbReference>
<feature type="DNA-binding region" description="H-T-H motif" evidence="4">
    <location>
        <begin position="39"/>
        <end position="58"/>
    </location>
</feature>
<evidence type="ECO:0000256" key="4">
    <source>
        <dbReference type="PROSITE-ProRule" id="PRU00335"/>
    </source>
</evidence>
<accession>A0ABW7AFM3</accession>
<reference evidence="6 7" key="1">
    <citation type="submission" date="2024-10" db="EMBL/GenBank/DDBJ databases">
        <authorList>
            <person name="Topkara A.R."/>
            <person name="Saygin H."/>
        </authorList>
    </citation>
    <scope>NUCLEOTIDE SEQUENCE [LARGE SCALE GENOMIC DNA]</scope>
    <source>
        <strain evidence="6 7">M3C6</strain>
    </source>
</reference>
<organism evidence="6 7">
    <name type="scientific">Nonomuraea marmarensis</name>
    <dbReference type="NCBI Taxonomy" id="3351344"/>
    <lineage>
        <taxon>Bacteria</taxon>
        <taxon>Bacillati</taxon>
        <taxon>Actinomycetota</taxon>
        <taxon>Actinomycetes</taxon>
        <taxon>Streptosporangiales</taxon>
        <taxon>Streptosporangiaceae</taxon>
        <taxon>Nonomuraea</taxon>
    </lineage>
</organism>
<dbReference type="EMBL" id="JBICRM010000009">
    <property type="protein sequence ID" value="MFG1705097.1"/>
    <property type="molecule type" value="Genomic_DNA"/>
</dbReference>
<gene>
    <name evidence="6" type="ORF">ACFLIM_18060</name>
</gene>
<dbReference type="InterPro" id="IPR001647">
    <property type="entry name" value="HTH_TetR"/>
</dbReference>
<dbReference type="Gene3D" id="1.10.357.10">
    <property type="entry name" value="Tetracycline Repressor, domain 2"/>
    <property type="match status" value="1"/>
</dbReference>
<dbReference type="Pfam" id="PF00440">
    <property type="entry name" value="TetR_N"/>
    <property type="match status" value="1"/>
</dbReference>
<evidence type="ECO:0000313" key="6">
    <source>
        <dbReference type="EMBL" id="MFG1705097.1"/>
    </source>
</evidence>
<dbReference type="Proteomes" id="UP001603978">
    <property type="component" value="Unassembled WGS sequence"/>
</dbReference>
<proteinExistence type="predicted"/>
<dbReference type="PANTHER" id="PTHR30055">
    <property type="entry name" value="HTH-TYPE TRANSCRIPTIONAL REGULATOR RUTR"/>
    <property type="match status" value="1"/>
</dbReference>
<protein>
    <submittedName>
        <fullName evidence="6">TetR/AcrR family transcriptional regulator</fullName>
    </submittedName>
</protein>
<evidence type="ECO:0000256" key="3">
    <source>
        <dbReference type="ARBA" id="ARBA00023163"/>
    </source>
</evidence>
<dbReference type="InterPro" id="IPR050109">
    <property type="entry name" value="HTH-type_TetR-like_transc_reg"/>
</dbReference>
<keyword evidence="7" id="KW-1185">Reference proteome</keyword>
<dbReference type="PROSITE" id="PS50977">
    <property type="entry name" value="HTH_TETR_2"/>
    <property type="match status" value="1"/>
</dbReference>
<evidence type="ECO:0000256" key="1">
    <source>
        <dbReference type="ARBA" id="ARBA00023015"/>
    </source>
</evidence>
<sequence length="224" mass="23831">MVVVQVRDEEVADAALSTRAAILESARRLFLADGYADVTVADIASAARVAVQTVYASTGGKAAILSALVAPAVEDPSVEQTLTAITRTEDPRAVIAITAAGTRQAHERHWETNWGLIHRNLAEPSAAAVMEAITAAYVGALTAVADRLTVLNALRPELDHAGAFDLLWFFLGESAWMTLVGERGWDFDRAEAWMAGAAQQALLHTPFVPSVDCRCSGRSSESAT</sequence>
<keyword evidence="2 4" id="KW-0238">DNA-binding</keyword>
<dbReference type="InterPro" id="IPR009057">
    <property type="entry name" value="Homeodomain-like_sf"/>
</dbReference>
<dbReference type="RefSeq" id="WP_393166765.1">
    <property type="nucleotide sequence ID" value="NZ_JBICRM010000009.1"/>
</dbReference>
<evidence type="ECO:0000259" key="5">
    <source>
        <dbReference type="PROSITE" id="PS50977"/>
    </source>
</evidence>
<evidence type="ECO:0000256" key="2">
    <source>
        <dbReference type="ARBA" id="ARBA00023125"/>
    </source>
</evidence>